<accession>A0A8S5LX03</accession>
<dbReference type="EMBL" id="BK014758">
    <property type="protein sequence ID" value="DAD74331.1"/>
    <property type="molecule type" value="Genomic_DNA"/>
</dbReference>
<reference evidence="1" key="1">
    <citation type="journal article" date="2021" name="Proc. Natl. Acad. Sci. U.S.A.">
        <title>A Catalog of Tens of Thousands of Viruses from Human Metagenomes Reveals Hidden Associations with Chronic Diseases.</title>
        <authorList>
            <person name="Tisza M.J."/>
            <person name="Buck C.B."/>
        </authorList>
    </citation>
    <scope>NUCLEOTIDE SEQUENCE</scope>
    <source>
        <strain evidence="1">CtabX13</strain>
    </source>
</reference>
<evidence type="ECO:0000313" key="1">
    <source>
        <dbReference type="EMBL" id="DAD74331.1"/>
    </source>
</evidence>
<sequence length="232" mass="26374">MQNNYSDRAVANVNLRSLDIEELIDFAIAKKKIADLAGAELDVIKKEMQERAVSFQDDRHIKFTEWHGSDKSIASITTANTMEIKNFTKLKSLLGKEFVGEKIKEKRPVKYVVEDNFKRALIALKMGDYESKASIDDVIDSAGWCEGNADKRALLKKSLKGDYKKDKKAVLTSLNLSDEECDIDTELFLIYQIKNFELIKAFFDVTKLEEIRERLEGVVDVSESIRIGLKAV</sequence>
<protein>
    <submittedName>
        <fullName evidence="1">Uncharacterized protein</fullName>
    </submittedName>
</protein>
<proteinExistence type="predicted"/>
<name>A0A8S5LX03_9CAUD</name>
<organism evidence="1">
    <name type="scientific">Siphoviridae sp. ctabX13</name>
    <dbReference type="NCBI Taxonomy" id="2826389"/>
    <lineage>
        <taxon>Viruses</taxon>
        <taxon>Duplodnaviria</taxon>
        <taxon>Heunggongvirae</taxon>
        <taxon>Uroviricota</taxon>
        <taxon>Caudoviricetes</taxon>
    </lineage>
</organism>